<feature type="domain" description="DUF4488" evidence="3">
    <location>
        <begin position="53"/>
        <end position="166"/>
    </location>
</feature>
<dbReference type="RefSeq" id="WP_111898845.1">
    <property type="nucleotide sequence ID" value="NZ_CP033459.1"/>
</dbReference>
<evidence type="ECO:0000313" key="5">
    <source>
        <dbReference type="Proteomes" id="UP000249375"/>
    </source>
</evidence>
<feature type="compositionally biased region" description="Low complexity" evidence="1">
    <location>
        <begin position="27"/>
        <end position="36"/>
    </location>
</feature>
<feature type="chain" id="PRO_5024362342" evidence="2">
    <location>
        <begin position="22"/>
        <end position="172"/>
    </location>
</feature>
<feature type="compositionally biased region" description="Basic and acidic residues" evidence="1">
    <location>
        <begin position="37"/>
        <end position="48"/>
    </location>
</feature>
<feature type="region of interest" description="Disordered" evidence="1">
    <location>
        <begin position="22"/>
        <end position="48"/>
    </location>
</feature>
<dbReference type="Gene3D" id="2.40.128.490">
    <property type="entry name" value="Uncharacterised protein PF14869, DUF4488"/>
    <property type="match status" value="1"/>
</dbReference>
<dbReference type="OrthoDB" id="1086627at2"/>
<organism evidence="4 5">
    <name type="scientific">Pseudoprevotella muciniphila</name>
    <dbReference type="NCBI Taxonomy" id="2133944"/>
    <lineage>
        <taxon>Bacteria</taxon>
        <taxon>Pseudomonadati</taxon>
        <taxon>Bacteroidota</taxon>
        <taxon>Bacteroidia</taxon>
        <taxon>Bacteroidales</taxon>
        <taxon>Prevotellaceae</taxon>
        <taxon>Pseudoprevotella</taxon>
    </lineage>
</organism>
<sequence>MKRIQLLLLALLIGASTGVYAQQDNEQQPPQGAPARPGDKNGPRHHGPRELKLAGIWQQVQRNSADQTLVYLPVWRVMQGDGHFLSFVIAKPNAPAFLIMEGNFHSAKRDGLFLQRVHKSLTNPELEGLEIPIEYVLIEPNLMEIRYMIPSQDKPIVESWERIQMKVPEGVK</sequence>
<keyword evidence="5" id="KW-1185">Reference proteome</keyword>
<reference evidence="4 5" key="1">
    <citation type="submission" date="2018-11" db="EMBL/GenBank/DDBJ databases">
        <authorList>
            <person name="Na S.W."/>
            <person name="Baik M."/>
        </authorList>
    </citation>
    <scope>NUCLEOTIDE SEQUENCE [LARGE SCALE GENOMIC DNA]</scope>
    <source>
        <strain evidence="4 5">E39</strain>
    </source>
</reference>
<dbReference type="Pfam" id="PF14869">
    <property type="entry name" value="DUF4488"/>
    <property type="match status" value="1"/>
</dbReference>
<evidence type="ECO:0000256" key="1">
    <source>
        <dbReference type="SAM" id="MobiDB-lite"/>
    </source>
</evidence>
<dbReference type="EMBL" id="CP033459">
    <property type="protein sequence ID" value="QFQ13478.1"/>
    <property type="molecule type" value="Genomic_DNA"/>
</dbReference>
<name>A0A5P8E951_9BACT</name>
<proteinExistence type="predicted"/>
<accession>A0A5P8E951</accession>
<dbReference type="Proteomes" id="UP000249375">
    <property type="component" value="Chromosome"/>
</dbReference>
<dbReference type="KEGG" id="alq:C7Y71_010930"/>
<dbReference type="InterPro" id="IPR027991">
    <property type="entry name" value="DUF4488"/>
</dbReference>
<gene>
    <name evidence="4" type="ORF">C7Y71_010930</name>
</gene>
<feature type="signal peptide" evidence="2">
    <location>
        <begin position="1"/>
        <end position="21"/>
    </location>
</feature>
<keyword evidence="2" id="KW-0732">Signal</keyword>
<evidence type="ECO:0000256" key="2">
    <source>
        <dbReference type="SAM" id="SignalP"/>
    </source>
</evidence>
<dbReference type="AlphaFoldDB" id="A0A5P8E951"/>
<evidence type="ECO:0000313" key="4">
    <source>
        <dbReference type="EMBL" id="QFQ13478.1"/>
    </source>
</evidence>
<protein>
    <submittedName>
        <fullName evidence="4">DUF4488 domain-containing protein</fullName>
    </submittedName>
</protein>
<evidence type="ECO:0000259" key="3">
    <source>
        <dbReference type="Pfam" id="PF14869"/>
    </source>
</evidence>